<dbReference type="EMBL" id="BAABME010013326">
    <property type="protein sequence ID" value="GAA0186048.1"/>
    <property type="molecule type" value="Genomic_DNA"/>
</dbReference>
<organism evidence="1 2">
    <name type="scientific">Lithospermum erythrorhizon</name>
    <name type="common">Purple gromwell</name>
    <name type="synonym">Lithospermum officinale var. erythrorhizon</name>
    <dbReference type="NCBI Taxonomy" id="34254"/>
    <lineage>
        <taxon>Eukaryota</taxon>
        <taxon>Viridiplantae</taxon>
        <taxon>Streptophyta</taxon>
        <taxon>Embryophyta</taxon>
        <taxon>Tracheophyta</taxon>
        <taxon>Spermatophyta</taxon>
        <taxon>Magnoliopsida</taxon>
        <taxon>eudicotyledons</taxon>
        <taxon>Gunneridae</taxon>
        <taxon>Pentapetalae</taxon>
        <taxon>asterids</taxon>
        <taxon>lamiids</taxon>
        <taxon>Boraginales</taxon>
        <taxon>Boraginaceae</taxon>
        <taxon>Boraginoideae</taxon>
        <taxon>Lithospermeae</taxon>
        <taxon>Lithospermum</taxon>
    </lineage>
</organism>
<dbReference type="InterPro" id="IPR009511">
    <property type="entry name" value="MAD1/Cdc20-bound-Mad2-bd"/>
</dbReference>
<dbReference type="GO" id="GO:0007096">
    <property type="term" value="P:regulation of exit from mitosis"/>
    <property type="evidence" value="ECO:0007669"/>
    <property type="project" value="InterPro"/>
</dbReference>
<comment type="caution">
    <text evidence="1">The sequence shown here is derived from an EMBL/GenBank/DDBJ whole genome shotgun (WGS) entry which is preliminary data.</text>
</comment>
<evidence type="ECO:0000313" key="2">
    <source>
        <dbReference type="Proteomes" id="UP001454036"/>
    </source>
</evidence>
<dbReference type="PANTHER" id="PTHR15681:SF1">
    <property type="entry name" value="MAD2L1-BINDING PROTEIN"/>
    <property type="match status" value="1"/>
</dbReference>
<dbReference type="InterPro" id="IPR053729">
    <property type="entry name" value="MAD2L1BP_domain_sf"/>
</dbReference>
<dbReference type="AlphaFoldDB" id="A0AAV3RWI0"/>
<dbReference type="PANTHER" id="PTHR15681">
    <property type="entry name" value="MAD2L1-BINDING PROTEIN"/>
    <property type="match status" value="1"/>
</dbReference>
<name>A0AAV3RWI0_LITER</name>
<keyword evidence="2" id="KW-1185">Reference proteome</keyword>
<protein>
    <submittedName>
        <fullName evidence="1">Uncharacterized protein</fullName>
    </submittedName>
</protein>
<proteinExistence type="predicted"/>
<sequence>MAEGEGSSEMKSTIVETSSSSIDSSIIFHIVNDILAFSLFMHQQIPSILQDMTFEFDELRSEYKILVSQFSNSLASSYNLQTVSGFMRCTFPLMGEFSLGNSVEVKLQKAFRKGCSLFAAIRELISRGAGSNSYAGPTKLFLLVKAPSSFNMPLLFLPKRDFKCNKKILPFKLQVRCKIREAPLEVHVQKNEPRTASSLIVDSSSNDMIWFLCRHVIRGLPSRATPADE</sequence>
<dbReference type="Proteomes" id="UP001454036">
    <property type="component" value="Unassembled WGS sequence"/>
</dbReference>
<gene>
    <name evidence="1" type="ORF">LIER_33336</name>
</gene>
<dbReference type="GO" id="GO:0005634">
    <property type="term" value="C:nucleus"/>
    <property type="evidence" value="ECO:0007669"/>
    <property type="project" value="InterPro"/>
</dbReference>
<reference evidence="1 2" key="1">
    <citation type="submission" date="2024-01" db="EMBL/GenBank/DDBJ databases">
        <title>The complete chloroplast genome sequence of Lithospermum erythrorhizon: insights into the phylogenetic relationship among Boraginaceae species and the maternal lineages of purple gromwells.</title>
        <authorList>
            <person name="Okada T."/>
            <person name="Watanabe K."/>
        </authorList>
    </citation>
    <scope>NUCLEOTIDE SEQUENCE [LARGE SCALE GENOMIC DNA]</scope>
</reference>
<evidence type="ECO:0000313" key="1">
    <source>
        <dbReference type="EMBL" id="GAA0186048.1"/>
    </source>
</evidence>
<dbReference type="Gene3D" id="3.30.900.20">
    <property type="match status" value="2"/>
</dbReference>
<accession>A0AAV3RWI0</accession>